<organism evidence="2 3">
    <name type="scientific">Dokdonia pacifica</name>
    <dbReference type="NCBI Taxonomy" id="1627892"/>
    <lineage>
        <taxon>Bacteria</taxon>
        <taxon>Pseudomonadati</taxon>
        <taxon>Bacteroidota</taxon>
        <taxon>Flavobacteriia</taxon>
        <taxon>Flavobacteriales</taxon>
        <taxon>Flavobacteriaceae</taxon>
        <taxon>Dokdonia</taxon>
    </lineage>
</organism>
<dbReference type="PANTHER" id="PTHR34406">
    <property type="entry name" value="PROTEIN YCEI"/>
    <property type="match status" value="1"/>
</dbReference>
<dbReference type="RefSeq" id="WP_089371585.1">
    <property type="nucleotide sequence ID" value="NZ_BMEP01000001.1"/>
</dbReference>
<evidence type="ECO:0000313" key="2">
    <source>
        <dbReference type="EMBL" id="SNR83132.1"/>
    </source>
</evidence>
<dbReference type="PANTHER" id="PTHR34406:SF1">
    <property type="entry name" value="PROTEIN YCEI"/>
    <property type="match status" value="1"/>
</dbReference>
<reference evidence="2 3" key="1">
    <citation type="submission" date="2017-06" db="EMBL/GenBank/DDBJ databases">
        <authorList>
            <person name="Kim H.J."/>
            <person name="Triplett B.A."/>
        </authorList>
    </citation>
    <scope>NUCLEOTIDE SEQUENCE [LARGE SCALE GENOMIC DNA]</scope>
    <source>
        <strain evidence="2 3">DSM 25597</strain>
    </source>
</reference>
<protein>
    <submittedName>
        <fullName evidence="2">Polyisoprenoid-binding protein YceI</fullName>
    </submittedName>
</protein>
<dbReference type="EMBL" id="FZNY01000003">
    <property type="protein sequence ID" value="SNR83132.1"/>
    <property type="molecule type" value="Genomic_DNA"/>
</dbReference>
<dbReference type="Pfam" id="PF04264">
    <property type="entry name" value="YceI"/>
    <property type="match status" value="1"/>
</dbReference>
<gene>
    <name evidence="2" type="ORF">SAMN06265376_103261</name>
</gene>
<proteinExistence type="predicted"/>
<dbReference type="AlphaFoldDB" id="A0A238ZJ01"/>
<sequence length="210" mass="23956">MNKYRAIFIVFLCFASCTSKNHSVVQKAIITEAKVSDIKTKGDTIPISIETSSILWEGTKLRGSKKHEGKVDLQKGYFITHQNKITGGHFTVDMSTIAVTDIPEYEPIPRRNLNEHLKGSDFFDVDRFPKATFEMIQASYKTEKIAEITGDLTIKGKTHTIVFEAIFTNTHFSTTFTIDRFQWGIAYEENFIQKTVIDKDIKLTIRCGFK</sequence>
<feature type="domain" description="Lipid/polyisoprenoid-binding YceI-like" evidence="1">
    <location>
        <begin position="46"/>
        <end position="206"/>
    </location>
</feature>
<dbReference type="InterPro" id="IPR036761">
    <property type="entry name" value="TTHA0802/YceI-like_sf"/>
</dbReference>
<accession>A0A238ZJ01</accession>
<name>A0A238ZJ01_9FLAO</name>
<evidence type="ECO:0000313" key="3">
    <source>
        <dbReference type="Proteomes" id="UP000198379"/>
    </source>
</evidence>
<dbReference type="SMART" id="SM00867">
    <property type="entry name" value="YceI"/>
    <property type="match status" value="1"/>
</dbReference>
<dbReference type="SUPFAM" id="SSF101874">
    <property type="entry name" value="YceI-like"/>
    <property type="match status" value="1"/>
</dbReference>
<evidence type="ECO:0000259" key="1">
    <source>
        <dbReference type="SMART" id="SM00867"/>
    </source>
</evidence>
<dbReference type="Gene3D" id="2.40.128.110">
    <property type="entry name" value="Lipid/polyisoprenoid-binding, YceI-like"/>
    <property type="match status" value="1"/>
</dbReference>
<keyword evidence="3" id="KW-1185">Reference proteome</keyword>
<dbReference type="OrthoDB" id="951410at2"/>
<dbReference type="Proteomes" id="UP000198379">
    <property type="component" value="Unassembled WGS sequence"/>
</dbReference>
<dbReference type="InterPro" id="IPR007372">
    <property type="entry name" value="Lipid/polyisoprenoid-bd_YceI"/>
</dbReference>